<keyword evidence="3" id="KW-1185">Reference proteome</keyword>
<dbReference type="InParanoid" id="H3GG44"/>
<name>H3GG44_PHYRM</name>
<evidence type="ECO:0000313" key="3">
    <source>
        <dbReference type="Proteomes" id="UP000005238"/>
    </source>
</evidence>
<proteinExistence type="predicted"/>
<dbReference type="InterPro" id="IPR001849">
    <property type="entry name" value="PH_domain"/>
</dbReference>
<dbReference type="AlphaFoldDB" id="H3GG44"/>
<protein>
    <recommendedName>
        <fullName evidence="1">PH domain-containing protein</fullName>
    </recommendedName>
</protein>
<dbReference type="OMA" id="GWMYWAR"/>
<evidence type="ECO:0000259" key="1">
    <source>
        <dbReference type="PROSITE" id="PS50003"/>
    </source>
</evidence>
<dbReference type="VEuPathDB" id="FungiDB:KRP23_948"/>
<dbReference type="EMBL" id="DS566006">
    <property type="status" value="NOT_ANNOTATED_CDS"/>
    <property type="molecule type" value="Genomic_DNA"/>
</dbReference>
<dbReference type="VEuPathDB" id="FungiDB:KRP22_1672"/>
<dbReference type="eggNOG" id="ENOG502S302">
    <property type="taxonomic scope" value="Eukaryota"/>
</dbReference>
<organism evidence="2 3">
    <name type="scientific">Phytophthora ramorum</name>
    <name type="common">Sudden oak death agent</name>
    <dbReference type="NCBI Taxonomy" id="164328"/>
    <lineage>
        <taxon>Eukaryota</taxon>
        <taxon>Sar</taxon>
        <taxon>Stramenopiles</taxon>
        <taxon>Oomycota</taxon>
        <taxon>Peronosporomycetes</taxon>
        <taxon>Peronosporales</taxon>
        <taxon>Peronosporaceae</taxon>
        <taxon>Phytophthora</taxon>
    </lineage>
</organism>
<dbReference type="SUPFAM" id="SSF50729">
    <property type="entry name" value="PH domain-like"/>
    <property type="match status" value="1"/>
</dbReference>
<dbReference type="PROSITE" id="PS50003">
    <property type="entry name" value="PH_DOMAIN"/>
    <property type="match status" value="1"/>
</dbReference>
<reference evidence="3" key="1">
    <citation type="journal article" date="2006" name="Science">
        <title>Phytophthora genome sequences uncover evolutionary origins and mechanisms of pathogenesis.</title>
        <authorList>
            <person name="Tyler B.M."/>
            <person name="Tripathy S."/>
            <person name="Zhang X."/>
            <person name="Dehal P."/>
            <person name="Jiang R.H."/>
            <person name="Aerts A."/>
            <person name="Arredondo F.D."/>
            <person name="Baxter L."/>
            <person name="Bensasson D."/>
            <person name="Beynon J.L."/>
            <person name="Chapman J."/>
            <person name="Damasceno C.M."/>
            <person name="Dorrance A.E."/>
            <person name="Dou D."/>
            <person name="Dickerman A.W."/>
            <person name="Dubchak I.L."/>
            <person name="Garbelotto M."/>
            <person name="Gijzen M."/>
            <person name="Gordon S.G."/>
            <person name="Govers F."/>
            <person name="Grunwald N.J."/>
            <person name="Huang W."/>
            <person name="Ivors K.L."/>
            <person name="Jones R.W."/>
            <person name="Kamoun S."/>
            <person name="Krampis K."/>
            <person name="Lamour K.H."/>
            <person name="Lee M.K."/>
            <person name="McDonald W.H."/>
            <person name="Medina M."/>
            <person name="Meijer H.J."/>
            <person name="Nordberg E.K."/>
            <person name="Maclean D.J."/>
            <person name="Ospina-Giraldo M.D."/>
            <person name="Morris P.F."/>
            <person name="Phuntumart V."/>
            <person name="Putnam N.H."/>
            <person name="Rash S."/>
            <person name="Rose J.K."/>
            <person name="Sakihama Y."/>
            <person name="Salamov A.A."/>
            <person name="Savidor A."/>
            <person name="Scheuring C.F."/>
            <person name="Smith B.M."/>
            <person name="Sobral B.W."/>
            <person name="Terry A."/>
            <person name="Torto-Alalibo T.A."/>
            <person name="Win J."/>
            <person name="Xu Z."/>
            <person name="Zhang H."/>
            <person name="Grigoriev I.V."/>
            <person name="Rokhsar D.S."/>
            <person name="Boore J.L."/>
        </authorList>
    </citation>
    <scope>NUCLEOTIDE SEQUENCE [LARGE SCALE GENOMIC DNA]</scope>
    <source>
        <strain evidence="3">Pr102</strain>
    </source>
</reference>
<evidence type="ECO:0000313" key="2">
    <source>
        <dbReference type="EnsemblProtists" id="Phyra74755"/>
    </source>
</evidence>
<dbReference type="EnsemblProtists" id="Phyra74755">
    <property type="protein sequence ID" value="Phyra74755"/>
    <property type="gene ID" value="Phyra74755"/>
</dbReference>
<accession>H3GG44</accession>
<dbReference type="Proteomes" id="UP000005238">
    <property type="component" value="Unassembled WGS sequence"/>
</dbReference>
<reference evidence="2" key="2">
    <citation type="submission" date="2015-06" db="UniProtKB">
        <authorList>
            <consortium name="EnsemblProtists"/>
        </authorList>
    </citation>
    <scope>IDENTIFICATION</scope>
    <source>
        <strain evidence="2">Pr102</strain>
    </source>
</reference>
<dbReference type="HOGENOM" id="CLU_091177_0_0_1"/>
<feature type="domain" description="PH" evidence="1">
    <location>
        <begin position="83"/>
        <end position="188"/>
    </location>
</feature>
<sequence length="262" mass="30201">MFSQQFFVAGSRETLGLRRSRATFVNLPLTPRLSEALQPRGATFCCASSTPREVRQSRDSFLSLSSSTSTVSSTRISSPLPQDIRIQGWMYWARTEDSKADSQSERYTKVYAVLRNEFLLLYRNDQRPSRSVRPQPLVQIAVASSYRSVEGVLHVEDPYGEEMELHLYERQDYETSRLWGDALEQASELTHSHFSNFDVKVEDLSRGSVYRGTLHDFRLGRESSIRKSVTHFKNFKSWHSLRKFIPTRISSRLLYSRSSAPN</sequence>